<feature type="domain" description="DNA polymerase III delta subunit-like C-terminal" evidence="5">
    <location>
        <begin position="182"/>
        <end position="300"/>
    </location>
</feature>
<keyword evidence="2" id="KW-0548">Nucleotidyltransferase</keyword>
<dbReference type="InterPro" id="IPR048466">
    <property type="entry name" value="DNA_pol3_delta-like_C"/>
</dbReference>
<evidence type="ECO:0000313" key="6">
    <source>
        <dbReference type="EMBL" id="OHA15555.1"/>
    </source>
</evidence>
<keyword evidence="4" id="KW-0239">DNA-directed DNA polymerase</keyword>
<evidence type="ECO:0000256" key="3">
    <source>
        <dbReference type="ARBA" id="ARBA00022705"/>
    </source>
</evidence>
<evidence type="ECO:0000256" key="1">
    <source>
        <dbReference type="ARBA" id="ARBA00022679"/>
    </source>
</evidence>
<dbReference type="SUPFAM" id="SSF52540">
    <property type="entry name" value="P-loop containing nucleoside triphosphate hydrolases"/>
    <property type="match status" value="1"/>
</dbReference>
<dbReference type="Gene3D" id="1.20.272.10">
    <property type="match status" value="1"/>
</dbReference>
<comment type="caution">
    <text evidence="6">The sequence shown here is derived from an EMBL/GenBank/DDBJ whole genome shotgun (WGS) entry which is preliminary data.</text>
</comment>
<name>A0A1G2LV80_9BACT</name>
<dbReference type="GO" id="GO:0006261">
    <property type="term" value="P:DNA-templated DNA replication"/>
    <property type="evidence" value="ECO:0007669"/>
    <property type="project" value="TreeGrafter"/>
</dbReference>
<dbReference type="NCBIfam" id="TIGR01128">
    <property type="entry name" value="holA"/>
    <property type="match status" value="1"/>
</dbReference>
<keyword evidence="1" id="KW-0808">Transferase</keyword>
<gene>
    <name evidence="6" type="ORF">A3A10_03210</name>
</gene>
<dbReference type="GO" id="GO:0003887">
    <property type="term" value="F:DNA-directed DNA polymerase activity"/>
    <property type="evidence" value="ECO:0007669"/>
    <property type="project" value="UniProtKB-KW"/>
</dbReference>
<proteinExistence type="predicted"/>
<dbReference type="Pfam" id="PF21694">
    <property type="entry name" value="DNA_pol3_delta_C"/>
    <property type="match status" value="1"/>
</dbReference>
<reference evidence="6 7" key="1">
    <citation type="journal article" date="2016" name="Nat. Commun.">
        <title>Thousands of microbial genomes shed light on interconnected biogeochemical processes in an aquifer system.</title>
        <authorList>
            <person name="Anantharaman K."/>
            <person name="Brown C.T."/>
            <person name="Hug L.A."/>
            <person name="Sharon I."/>
            <person name="Castelle C.J."/>
            <person name="Probst A.J."/>
            <person name="Thomas B.C."/>
            <person name="Singh A."/>
            <person name="Wilkins M.J."/>
            <person name="Karaoz U."/>
            <person name="Brodie E.L."/>
            <person name="Williams K.H."/>
            <person name="Hubbard S.S."/>
            <person name="Banfield J.F."/>
        </authorList>
    </citation>
    <scope>NUCLEOTIDE SEQUENCE [LARGE SCALE GENOMIC DNA]</scope>
</reference>
<evidence type="ECO:0000256" key="2">
    <source>
        <dbReference type="ARBA" id="ARBA00022695"/>
    </source>
</evidence>
<dbReference type="Gene3D" id="1.10.8.60">
    <property type="match status" value="1"/>
</dbReference>
<accession>A0A1G2LV80</accession>
<keyword evidence="3" id="KW-0235">DNA replication</keyword>
<organism evidence="6 7">
    <name type="scientific">Candidatus Tagabacteria bacterium RIFCSPLOWO2_01_FULL_42_9</name>
    <dbReference type="NCBI Taxonomy" id="1802296"/>
    <lineage>
        <taxon>Bacteria</taxon>
        <taxon>Candidatus Tagaibacteriota</taxon>
    </lineage>
</organism>
<dbReference type="PANTHER" id="PTHR34388">
    <property type="entry name" value="DNA POLYMERASE III SUBUNIT DELTA"/>
    <property type="match status" value="1"/>
</dbReference>
<dbReference type="GO" id="GO:0009360">
    <property type="term" value="C:DNA polymerase III complex"/>
    <property type="evidence" value="ECO:0007669"/>
    <property type="project" value="TreeGrafter"/>
</dbReference>
<dbReference type="PANTHER" id="PTHR34388:SF1">
    <property type="entry name" value="DNA POLYMERASE III SUBUNIT DELTA"/>
    <property type="match status" value="1"/>
</dbReference>
<dbReference type="Gene3D" id="3.40.50.300">
    <property type="entry name" value="P-loop containing nucleotide triphosphate hydrolases"/>
    <property type="match status" value="1"/>
</dbReference>
<dbReference type="InterPro" id="IPR027417">
    <property type="entry name" value="P-loop_NTPase"/>
</dbReference>
<dbReference type="EMBL" id="MHRA01000018">
    <property type="protein sequence ID" value="OHA15555.1"/>
    <property type="molecule type" value="Genomic_DNA"/>
</dbReference>
<dbReference type="Proteomes" id="UP000178116">
    <property type="component" value="Unassembled WGS sequence"/>
</dbReference>
<protein>
    <recommendedName>
        <fullName evidence="5">DNA polymerase III delta subunit-like C-terminal domain-containing protein</fullName>
    </recommendedName>
</protein>
<evidence type="ECO:0000256" key="4">
    <source>
        <dbReference type="ARBA" id="ARBA00022932"/>
    </source>
</evidence>
<sequence>MLYLFFGDDDFRSRQMLRAFTGGLLQNKASAFSVARFDADSFRKDFFLELARGNSLFGDRKIVICENLFQETGAEDFLEENLKFCADSEDIFVFWEKGTKIPAIEKLKKIADKTEECKNLSLDQIRNWLKEEITRRNIKIPAGLCEELIRRCGNNLWLFSQELEKYALSRQSESFLAPPIKQENFFQITDAISEKNRSKSWFLFEKAIMAGADPEEIFWKIVWQIKNLLIVKKFAFIPGKKIAEETGLHSFVVKKAVLGAGFFTEEELSRHSIKLINLYHNSRRGLMSFEAGIENFLIKI</sequence>
<dbReference type="GO" id="GO:0003677">
    <property type="term" value="F:DNA binding"/>
    <property type="evidence" value="ECO:0007669"/>
    <property type="project" value="InterPro"/>
</dbReference>
<dbReference type="AlphaFoldDB" id="A0A1G2LV80"/>
<evidence type="ECO:0000259" key="5">
    <source>
        <dbReference type="Pfam" id="PF21694"/>
    </source>
</evidence>
<dbReference type="InterPro" id="IPR005790">
    <property type="entry name" value="DNA_polIII_delta"/>
</dbReference>
<evidence type="ECO:0000313" key="7">
    <source>
        <dbReference type="Proteomes" id="UP000178116"/>
    </source>
</evidence>